<dbReference type="PANTHER" id="PTHR14969:SF28">
    <property type="entry name" value="DIHYDROSPHINGOSINE 1-PHOSPHATE PHOSPHATASE LCB3-RELATED"/>
    <property type="match status" value="1"/>
</dbReference>
<comment type="subcellular location">
    <subcellularLocation>
        <location evidence="1">Endoplasmic reticulum membrane</location>
        <topology evidence="1">Multi-pass membrane protein</topology>
    </subcellularLocation>
</comment>
<evidence type="ECO:0000259" key="9">
    <source>
        <dbReference type="SMART" id="SM00014"/>
    </source>
</evidence>
<feature type="transmembrane region" description="Helical" evidence="8">
    <location>
        <begin position="267"/>
        <end position="290"/>
    </location>
</feature>
<feature type="transmembrane region" description="Helical" evidence="8">
    <location>
        <begin position="302"/>
        <end position="320"/>
    </location>
</feature>
<dbReference type="PANTHER" id="PTHR14969">
    <property type="entry name" value="SPHINGOSINE-1-PHOSPHATE PHOSPHOHYDROLASE"/>
    <property type="match status" value="1"/>
</dbReference>
<evidence type="ECO:0000256" key="5">
    <source>
        <dbReference type="ARBA" id="ARBA00022989"/>
    </source>
</evidence>
<feature type="transmembrane region" description="Helical" evidence="8">
    <location>
        <begin position="185"/>
        <end position="204"/>
    </location>
</feature>
<accession>A0ABP1N0K9</accession>
<protein>
    <recommendedName>
        <fullName evidence="9">Phosphatidic acid phosphatase type 2/haloperoxidase domain-containing protein</fullName>
    </recommendedName>
</protein>
<evidence type="ECO:0000313" key="10">
    <source>
        <dbReference type="EMBL" id="CAL7934494.1"/>
    </source>
</evidence>
<dbReference type="SUPFAM" id="SSF48317">
    <property type="entry name" value="Acid phosphatase/Vanadium-dependent haloperoxidase"/>
    <property type="match status" value="1"/>
</dbReference>
<feature type="transmembrane region" description="Helical" evidence="8">
    <location>
        <begin position="340"/>
        <end position="361"/>
    </location>
</feature>
<evidence type="ECO:0000313" key="11">
    <source>
        <dbReference type="Proteomes" id="UP001642520"/>
    </source>
</evidence>
<dbReference type="Gene3D" id="1.20.144.10">
    <property type="entry name" value="Phosphatidic acid phosphatase type 2/haloperoxidase"/>
    <property type="match status" value="1"/>
</dbReference>
<dbReference type="Pfam" id="PF01569">
    <property type="entry name" value="PAP2"/>
    <property type="match status" value="1"/>
</dbReference>
<proteinExistence type="inferred from homology"/>
<sequence>MWSEIVEYLKDASLVAKIQNYFGVEIHYTQAVKEHCKHNLCTETRDTNSQNLKHISNSCQLKFKESKENGFITPEKKYDDAAKTNTHRTSGKREQSSIVSNSNYTITNYFWYYLFLFGTNLGDEIFYSTFIPFWFWNIDGAVGRRVVLVWAIVMTTGQILKDVIRWARPSCPPAVRLQSKWSEEYGMPSTHAMIGISIPFSVVLFTMNRYIYPVSIGWTIAILWCTLVCTSRLYLGMHTILDILAGIILAVALMIPLIPLVDNMDYYILSNIWAVAILIAISIIVIVYYPCSNKWTPTRGDTTMVVSVTTGVHLGAWLNYNTGAMLAPTTSPPYHIIWPSYSMFGCMILRTILGFSCVLATRTVCKSLSYRIMCAILNINSKDLMRSKNYSEDKNKVLVDLVHKYVTCFMIGINTVYFLPNVFSMIGIQRPTFYTEI</sequence>
<evidence type="ECO:0000256" key="1">
    <source>
        <dbReference type="ARBA" id="ARBA00004477"/>
    </source>
</evidence>
<keyword evidence="11" id="KW-1185">Reference proteome</keyword>
<reference evidence="10 11" key="1">
    <citation type="submission" date="2024-08" db="EMBL/GenBank/DDBJ databases">
        <authorList>
            <person name="Will J Nash"/>
            <person name="Angela Man"/>
            <person name="Seanna McTaggart"/>
            <person name="Kendall Baker"/>
            <person name="Tom Barker"/>
            <person name="Leah Catchpole"/>
            <person name="Alex Durrant"/>
            <person name="Karim Gharbi"/>
            <person name="Naomi Irish"/>
            <person name="Gemy Kaithakottil"/>
            <person name="Debby Ku"/>
            <person name="Aaliyah Providence"/>
            <person name="Felix Shaw"/>
            <person name="David Swarbreck"/>
            <person name="Chris Watkins"/>
            <person name="Ann M. McCartney"/>
            <person name="Giulio Formenti"/>
            <person name="Alice Mouton"/>
            <person name="Noel Vella"/>
            <person name="Bjorn M von Reumont"/>
            <person name="Adriana Vella"/>
            <person name="Wilfried Haerty"/>
        </authorList>
    </citation>
    <scope>NUCLEOTIDE SEQUENCE [LARGE SCALE GENOMIC DNA]</scope>
</reference>
<feature type="domain" description="Phosphatidic acid phosphatase type 2/haloperoxidase" evidence="9">
    <location>
        <begin position="144"/>
        <end position="258"/>
    </location>
</feature>
<dbReference type="InterPro" id="IPR000326">
    <property type="entry name" value="PAP2/HPO"/>
</dbReference>
<comment type="similarity">
    <text evidence="7">Belongs to the type 2 lipid phosphate phosphatase family.</text>
</comment>
<dbReference type="CDD" id="cd03388">
    <property type="entry name" value="PAP2_SPPase1"/>
    <property type="match status" value="1"/>
</dbReference>
<dbReference type="Proteomes" id="UP001642520">
    <property type="component" value="Unassembled WGS sequence"/>
</dbReference>
<name>A0ABP1N0K9_XYLVO</name>
<dbReference type="InterPro" id="IPR036938">
    <property type="entry name" value="PAP2/HPO_sf"/>
</dbReference>
<evidence type="ECO:0000256" key="7">
    <source>
        <dbReference type="ARBA" id="ARBA00038324"/>
    </source>
</evidence>
<keyword evidence="3" id="KW-0378">Hydrolase</keyword>
<evidence type="ECO:0000256" key="2">
    <source>
        <dbReference type="ARBA" id="ARBA00022692"/>
    </source>
</evidence>
<dbReference type="EMBL" id="CAXAJV020001281">
    <property type="protein sequence ID" value="CAL7934494.1"/>
    <property type="molecule type" value="Genomic_DNA"/>
</dbReference>
<evidence type="ECO:0000256" key="8">
    <source>
        <dbReference type="SAM" id="Phobius"/>
    </source>
</evidence>
<evidence type="ECO:0000256" key="4">
    <source>
        <dbReference type="ARBA" id="ARBA00022824"/>
    </source>
</evidence>
<keyword evidence="4" id="KW-0256">Endoplasmic reticulum</keyword>
<evidence type="ECO:0000256" key="6">
    <source>
        <dbReference type="ARBA" id="ARBA00023136"/>
    </source>
</evidence>
<dbReference type="SMART" id="SM00014">
    <property type="entry name" value="acidPPc"/>
    <property type="match status" value="1"/>
</dbReference>
<comment type="caution">
    <text evidence="10">The sequence shown here is derived from an EMBL/GenBank/DDBJ whole genome shotgun (WGS) entry which is preliminary data.</text>
</comment>
<feature type="transmembrane region" description="Helical" evidence="8">
    <location>
        <begin position="241"/>
        <end position="261"/>
    </location>
</feature>
<feature type="transmembrane region" description="Helical" evidence="8">
    <location>
        <begin position="110"/>
        <end position="135"/>
    </location>
</feature>
<keyword evidence="5 8" id="KW-1133">Transmembrane helix</keyword>
<evidence type="ECO:0000256" key="3">
    <source>
        <dbReference type="ARBA" id="ARBA00022801"/>
    </source>
</evidence>
<keyword evidence="6 8" id="KW-0472">Membrane</keyword>
<keyword evidence="2 8" id="KW-0812">Transmembrane</keyword>
<organism evidence="10 11">
    <name type="scientific">Xylocopa violacea</name>
    <name type="common">Violet carpenter bee</name>
    <name type="synonym">Apis violacea</name>
    <dbReference type="NCBI Taxonomy" id="135666"/>
    <lineage>
        <taxon>Eukaryota</taxon>
        <taxon>Metazoa</taxon>
        <taxon>Ecdysozoa</taxon>
        <taxon>Arthropoda</taxon>
        <taxon>Hexapoda</taxon>
        <taxon>Insecta</taxon>
        <taxon>Pterygota</taxon>
        <taxon>Neoptera</taxon>
        <taxon>Endopterygota</taxon>
        <taxon>Hymenoptera</taxon>
        <taxon>Apocrita</taxon>
        <taxon>Aculeata</taxon>
        <taxon>Apoidea</taxon>
        <taxon>Anthophila</taxon>
        <taxon>Apidae</taxon>
        <taxon>Xylocopa</taxon>
        <taxon>Xylocopa</taxon>
    </lineage>
</organism>
<gene>
    <name evidence="10" type="ORF">XYLVIOL_LOCUS1049</name>
</gene>